<keyword evidence="3" id="KW-1185">Reference proteome</keyword>
<protein>
    <submittedName>
        <fullName evidence="2">Type II secretion system protein</fullName>
    </submittedName>
</protein>
<comment type="caution">
    <text evidence="2">The sequence shown here is derived from an EMBL/GenBank/DDBJ whole genome shotgun (WGS) entry which is preliminary data.</text>
</comment>
<dbReference type="OrthoDB" id="9182129at2"/>
<dbReference type="InterPro" id="IPR012902">
    <property type="entry name" value="N_methyl_site"/>
</dbReference>
<gene>
    <name evidence="2" type="ORF">D3871_10215</name>
</gene>
<dbReference type="Pfam" id="PF07963">
    <property type="entry name" value="N_methyl"/>
    <property type="match status" value="1"/>
</dbReference>
<reference evidence="3" key="1">
    <citation type="submission" date="2018-09" db="EMBL/GenBank/DDBJ databases">
        <authorList>
            <person name="Zhu H."/>
        </authorList>
    </citation>
    <scope>NUCLEOTIDE SEQUENCE [LARGE SCALE GENOMIC DNA]</scope>
    <source>
        <strain evidence="3">K1R23-30</strain>
    </source>
</reference>
<keyword evidence="1" id="KW-1133">Transmembrane helix</keyword>
<accession>A0A3A3FRM8</accession>
<feature type="transmembrane region" description="Helical" evidence="1">
    <location>
        <begin position="12"/>
        <end position="31"/>
    </location>
</feature>
<dbReference type="RefSeq" id="WP_119768791.1">
    <property type="nucleotide sequence ID" value="NZ_QYUO01000001.1"/>
</dbReference>
<evidence type="ECO:0000313" key="3">
    <source>
        <dbReference type="Proteomes" id="UP000265955"/>
    </source>
</evidence>
<keyword evidence="1" id="KW-0472">Membrane</keyword>
<dbReference type="Proteomes" id="UP000265955">
    <property type="component" value="Unassembled WGS sequence"/>
</dbReference>
<organism evidence="2 3">
    <name type="scientific">Noviherbaspirillum saxi</name>
    <dbReference type="NCBI Taxonomy" id="2320863"/>
    <lineage>
        <taxon>Bacteria</taxon>
        <taxon>Pseudomonadati</taxon>
        <taxon>Pseudomonadota</taxon>
        <taxon>Betaproteobacteria</taxon>
        <taxon>Burkholderiales</taxon>
        <taxon>Oxalobacteraceae</taxon>
        <taxon>Noviherbaspirillum</taxon>
    </lineage>
</organism>
<dbReference type="PROSITE" id="PS00409">
    <property type="entry name" value="PROKAR_NTER_METHYL"/>
    <property type="match status" value="1"/>
</dbReference>
<dbReference type="SUPFAM" id="SSF54523">
    <property type="entry name" value="Pili subunits"/>
    <property type="match status" value="1"/>
</dbReference>
<evidence type="ECO:0000256" key="1">
    <source>
        <dbReference type="SAM" id="Phobius"/>
    </source>
</evidence>
<dbReference type="InterPro" id="IPR045584">
    <property type="entry name" value="Pilin-like"/>
</dbReference>
<dbReference type="NCBIfam" id="TIGR02532">
    <property type="entry name" value="IV_pilin_GFxxxE"/>
    <property type="match status" value="1"/>
</dbReference>
<dbReference type="Gene3D" id="3.30.700.10">
    <property type="entry name" value="Glycoprotein, Type 4 Pilin"/>
    <property type="match status" value="1"/>
</dbReference>
<sequence length="135" mass="12998">MKTKQNQQSGFTLIELVMVIVILGILAATALPKFVDLKSEASTAAANGVAGALGAASAINKAAASAGSSKKVPISTCQGISALLEGGALPTGFTITTAAIAAPTAGPPATDGTATCTVTSTDGGSATFVGHHVAS</sequence>
<keyword evidence="1" id="KW-0812">Transmembrane</keyword>
<dbReference type="AlphaFoldDB" id="A0A3A3FRM8"/>
<name>A0A3A3FRM8_9BURK</name>
<proteinExistence type="predicted"/>
<dbReference type="EMBL" id="QYUO01000001">
    <property type="protein sequence ID" value="RJF98847.1"/>
    <property type="molecule type" value="Genomic_DNA"/>
</dbReference>
<evidence type="ECO:0000313" key="2">
    <source>
        <dbReference type="EMBL" id="RJF98847.1"/>
    </source>
</evidence>